<dbReference type="NCBIfam" id="TIGR00595">
    <property type="entry name" value="priA"/>
    <property type="match status" value="1"/>
</dbReference>
<feature type="domain" description="Helicase C-terminal" evidence="14">
    <location>
        <begin position="533"/>
        <end position="722"/>
    </location>
</feature>
<feature type="binding site" evidence="12">
    <location>
        <position position="560"/>
    </location>
    <ligand>
        <name>Zn(2+)</name>
        <dbReference type="ChEBI" id="CHEBI:29105"/>
        <label>1</label>
    </ligand>
</feature>
<evidence type="ECO:0000256" key="10">
    <source>
        <dbReference type="ARBA" id="ARBA00023235"/>
    </source>
</evidence>
<dbReference type="Pfam" id="PF17764">
    <property type="entry name" value="PriA_3primeBD"/>
    <property type="match status" value="1"/>
</dbReference>
<dbReference type="InterPro" id="IPR001650">
    <property type="entry name" value="Helicase_C-like"/>
</dbReference>
<dbReference type="FunFam" id="3.40.50.300:FF:000489">
    <property type="entry name" value="Primosome assembly protein PriA"/>
    <property type="match status" value="1"/>
</dbReference>
<keyword evidence="6 12" id="KW-0347">Helicase</keyword>
<dbReference type="GO" id="GO:0005524">
    <property type="term" value="F:ATP binding"/>
    <property type="evidence" value="ECO:0007669"/>
    <property type="project" value="UniProtKB-UniRule"/>
</dbReference>
<name>A0A0S2HYP4_9BACT</name>
<dbReference type="HAMAP" id="MF_00983">
    <property type="entry name" value="PriA"/>
    <property type="match status" value="1"/>
</dbReference>
<keyword evidence="4 12" id="KW-0547">Nucleotide-binding</keyword>
<sequence>MTDKKRTKKFAEVILPLAAEGTFTYKIPYDFNYVGVGSRVLVNFGKQKMYAGIVRALHNNAPGYNTKPLSDVLEKDPVVPEISLKFWEWMAEYYMCTLGEVCEAALPAMFKIHSETRIFAIEKTVPESLDQDEARTLLQIIIAHQEMRIKELLTHFSSHKLMRLIKTLTAEKYIGIREAVSEQYKPKVTRTLRLNYNLAAKGNVDLKELKRAPAQKKVLEYFWKAQGAAARKAVKEGAGVSDAVLKSLIDKGWLIEEEYVVDRLAEQVADPEPLPQLSAKQHEVFETILSEWEKQKPTLLYGVTSSGKTEVYFHLISRIIQEGKQALVLLPEIALTGQLVHRFRKVFGEKVAVYHSRIHAAQRIEMWHDVRKGERFQVIIGPRSAIFLPYKNLGCIIVDEEHDRSYKQQDPAPRYNARDAAIVLSNLYKANVLMGTATPSLESLANHKAKKYALVKLVERFGAFTHPEIVIVDYAKWWRRRKVRAHLTPVLLNAVEEELGAGRQVILFQNRRGFSPYLQCFDCGHIPVCPHCDVRLTYHKRDNRLVCHYCGFSVRNAGKCVECGNVNMKTMGFGTEKIEEELQVILPDARIARFDQDATRRKNSHERIIGQFDQGEIDILVGTQMVTKGLDFRNVNLVGVLNADNLFSFPDFRSFERSMQLLMQVAGRAGRHADNGRVIIQTSQPEHSVISYLQEGNYGVFAEQELQQRYQFAYPPFTRILAVTLKHKKYDVCKRAANMLAAACKKISGLQVLGPQAPVIGRIQTYYIMELTLKMERSAQTLEIKSAVNNAIAKVRQAEGLKSVIINPDMDPY</sequence>
<dbReference type="AlphaFoldDB" id="A0A0S2HYP4"/>
<dbReference type="Pfam" id="PF00271">
    <property type="entry name" value="Helicase_C"/>
    <property type="match status" value="1"/>
</dbReference>
<dbReference type="OrthoDB" id="9759544at2"/>
<evidence type="ECO:0000256" key="1">
    <source>
        <dbReference type="ARBA" id="ARBA00022515"/>
    </source>
</evidence>
<dbReference type="Proteomes" id="UP000064893">
    <property type="component" value="Chromosome"/>
</dbReference>
<dbReference type="GO" id="GO:0006310">
    <property type="term" value="P:DNA recombination"/>
    <property type="evidence" value="ECO:0007669"/>
    <property type="project" value="InterPro"/>
</dbReference>
<keyword evidence="8 12" id="KW-0067">ATP-binding</keyword>
<accession>A0A0S2HYP4</accession>
<feature type="binding site" evidence="12">
    <location>
        <position position="529"/>
    </location>
    <ligand>
        <name>Zn(2+)</name>
        <dbReference type="ChEBI" id="CHEBI:29105"/>
        <label>2</label>
    </ligand>
</feature>
<keyword evidence="7 12" id="KW-0862">Zinc</keyword>
<dbReference type="RefSeq" id="WP_057952673.1">
    <property type="nucleotide sequence ID" value="NZ_CP013118.1"/>
</dbReference>
<keyword evidence="2 12" id="KW-0235">DNA replication</keyword>
<evidence type="ECO:0000256" key="3">
    <source>
        <dbReference type="ARBA" id="ARBA00022723"/>
    </source>
</evidence>
<protein>
    <recommendedName>
        <fullName evidence="12">Replication restart protein PriA</fullName>
    </recommendedName>
    <alternativeName>
        <fullName evidence="12">ATP-dependent DNA helicase PriA</fullName>
        <ecNumber evidence="12">5.6.2.4</ecNumber>
    </alternativeName>
    <alternativeName>
        <fullName evidence="12">DNA 3'-5' helicase PriA</fullName>
    </alternativeName>
</protein>
<feature type="binding site" evidence="12">
    <location>
        <position position="520"/>
    </location>
    <ligand>
        <name>Zn(2+)</name>
        <dbReference type="ChEBI" id="CHEBI:29105"/>
        <label>1</label>
    </ligand>
</feature>
<dbReference type="PROSITE" id="PS51194">
    <property type="entry name" value="HELICASE_CTER"/>
    <property type="match status" value="1"/>
</dbReference>
<dbReference type="Pfam" id="PF00270">
    <property type="entry name" value="DEAD"/>
    <property type="match status" value="1"/>
</dbReference>
<keyword evidence="1 12" id="KW-0639">Primosome</keyword>
<dbReference type="CDD" id="cd18804">
    <property type="entry name" value="SF2_C_priA"/>
    <property type="match status" value="1"/>
</dbReference>
<reference evidence="15 16" key="1">
    <citation type="submission" date="2015-11" db="EMBL/GenBank/DDBJ databases">
        <title>Description and complete genome sequence of a novel strain predominating in hypersaline microbial mats and representing a new family of the Bacteriodetes phylum.</title>
        <authorList>
            <person name="Spring S."/>
            <person name="Bunk B."/>
            <person name="Sproer C."/>
            <person name="Klenk H.-P."/>
        </authorList>
    </citation>
    <scope>NUCLEOTIDE SEQUENCE [LARGE SCALE GENOMIC DNA]</scope>
    <source>
        <strain evidence="15 16">L21-Spi-D4</strain>
    </source>
</reference>
<comment type="similarity">
    <text evidence="12">Belongs to the helicase family. PriA subfamily.</text>
</comment>
<dbReference type="Pfam" id="PF18319">
    <property type="entry name" value="Zn_ribbon_PriA"/>
    <property type="match status" value="1"/>
</dbReference>
<dbReference type="EC" id="5.6.2.4" evidence="12"/>
<dbReference type="InterPro" id="IPR005259">
    <property type="entry name" value="PriA"/>
</dbReference>
<evidence type="ECO:0000313" key="15">
    <source>
        <dbReference type="EMBL" id="ALO15194.1"/>
    </source>
</evidence>
<keyword evidence="16" id="KW-1185">Reference proteome</keyword>
<feature type="binding site" evidence="12">
    <location>
        <position position="563"/>
    </location>
    <ligand>
        <name>Zn(2+)</name>
        <dbReference type="ChEBI" id="CHEBI:29105"/>
        <label>1</label>
    </ligand>
</feature>
<dbReference type="Gene3D" id="3.40.1440.60">
    <property type="entry name" value="PriA, 3(prime) DNA-binding domain"/>
    <property type="match status" value="1"/>
</dbReference>
<dbReference type="CDD" id="cd17929">
    <property type="entry name" value="DEXHc_priA"/>
    <property type="match status" value="1"/>
</dbReference>
<dbReference type="GO" id="GO:0016887">
    <property type="term" value="F:ATP hydrolysis activity"/>
    <property type="evidence" value="ECO:0007669"/>
    <property type="project" value="RHEA"/>
</dbReference>
<dbReference type="PANTHER" id="PTHR30580:SF0">
    <property type="entry name" value="PRIMOSOMAL PROTEIN N"/>
    <property type="match status" value="1"/>
</dbReference>
<dbReference type="GO" id="GO:0006270">
    <property type="term" value="P:DNA replication initiation"/>
    <property type="evidence" value="ECO:0007669"/>
    <property type="project" value="TreeGrafter"/>
</dbReference>
<evidence type="ECO:0000259" key="14">
    <source>
        <dbReference type="PROSITE" id="PS51194"/>
    </source>
</evidence>
<dbReference type="InterPro" id="IPR014001">
    <property type="entry name" value="Helicase_ATP-bd"/>
</dbReference>
<dbReference type="GO" id="GO:0006302">
    <property type="term" value="P:double-strand break repair"/>
    <property type="evidence" value="ECO:0007669"/>
    <property type="project" value="InterPro"/>
</dbReference>
<comment type="catalytic activity">
    <reaction evidence="11 12">
        <text>ATP + H2O = ADP + phosphate + H(+)</text>
        <dbReference type="Rhea" id="RHEA:13065"/>
        <dbReference type="ChEBI" id="CHEBI:15377"/>
        <dbReference type="ChEBI" id="CHEBI:15378"/>
        <dbReference type="ChEBI" id="CHEBI:30616"/>
        <dbReference type="ChEBI" id="CHEBI:43474"/>
        <dbReference type="ChEBI" id="CHEBI:456216"/>
        <dbReference type="EC" id="5.6.2.4"/>
    </reaction>
</comment>
<evidence type="ECO:0000256" key="7">
    <source>
        <dbReference type="ARBA" id="ARBA00022833"/>
    </source>
</evidence>
<evidence type="ECO:0000256" key="5">
    <source>
        <dbReference type="ARBA" id="ARBA00022801"/>
    </source>
</evidence>
<dbReference type="PATRIC" id="fig|1307839.3.peg.1646"/>
<evidence type="ECO:0000256" key="12">
    <source>
        <dbReference type="HAMAP-Rule" id="MF_00983"/>
    </source>
</evidence>
<comment type="subunit">
    <text evidence="12">Component of the replication restart primosome.</text>
</comment>
<dbReference type="InterPro" id="IPR040498">
    <property type="entry name" value="PriA_CRR"/>
</dbReference>
<evidence type="ECO:0000256" key="4">
    <source>
        <dbReference type="ARBA" id="ARBA00022741"/>
    </source>
</evidence>
<keyword evidence="5 12" id="KW-0378">Hydrolase</keyword>
<dbReference type="InterPro" id="IPR042115">
    <property type="entry name" value="PriA_3primeBD_sf"/>
</dbReference>
<dbReference type="InterPro" id="IPR041236">
    <property type="entry name" value="PriA_C"/>
</dbReference>
<evidence type="ECO:0000259" key="13">
    <source>
        <dbReference type="PROSITE" id="PS51192"/>
    </source>
</evidence>
<evidence type="ECO:0000256" key="8">
    <source>
        <dbReference type="ARBA" id="ARBA00022840"/>
    </source>
</evidence>
<dbReference type="PANTHER" id="PTHR30580">
    <property type="entry name" value="PRIMOSOMAL PROTEIN N"/>
    <property type="match status" value="1"/>
</dbReference>
<dbReference type="EMBL" id="CP013118">
    <property type="protein sequence ID" value="ALO15194.1"/>
    <property type="molecule type" value="Genomic_DNA"/>
</dbReference>
<feature type="binding site" evidence="12">
    <location>
        <position position="532"/>
    </location>
    <ligand>
        <name>Zn(2+)</name>
        <dbReference type="ChEBI" id="CHEBI:29105"/>
        <label>2</label>
    </ligand>
</feature>
<dbReference type="Pfam" id="PF18074">
    <property type="entry name" value="PriA_C"/>
    <property type="match status" value="1"/>
</dbReference>
<dbReference type="InterPro" id="IPR041222">
    <property type="entry name" value="PriA_3primeBD"/>
</dbReference>
<comment type="catalytic activity">
    <reaction evidence="12">
        <text>Couples ATP hydrolysis with the unwinding of duplex DNA by translocating in the 3'-5' direction.</text>
        <dbReference type="EC" id="5.6.2.4"/>
    </reaction>
</comment>
<dbReference type="GO" id="GO:0043138">
    <property type="term" value="F:3'-5' DNA helicase activity"/>
    <property type="evidence" value="ECO:0007669"/>
    <property type="project" value="UniProtKB-EC"/>
</dbReference>
<dbReference type="InterPro" id="IPR011545">
    <property type="entry name" value="DEAD/DEAH_box_helicase_dom"/>
</dbReference>
<feature type="binding site" evidence="12">
    <location>
        <position position="550"/>
    </location>
    <ligand>
        <name>Zn(2+)</name>
        <dbReference type="ChEBI" id="CHEBI:29105"/>
        <label>2</label>
    </ligand>
</feature>
<dbReference type="GO" id="GO:0003677">
    <property type="term" value="F:DNA binding"/>
    <property type="evidence" value="ECO:0007669"/>
    <property type="project" value="UniProtKB-UniRule"/>
</dbReference>
<keyword evidence="10 12" id="KW-0413">Isomerase</keyword>
<evidence type="ECO:0000313" key="16">
    <source>
        <dbReference type="Proteomes" id="UP000064893"/>
    </source>
</evidence>
<evidence type="ECO:0000256" key="11">
    <source>
        <dbReference type="ARBA" id="ARBA00048988"/>
    </source>
</evidence>
<dbReference type="SUPFAM" id="SSF52540">
    <property type="entry name" value="P-loop containing nucleoside triphosphate hydrolases"/>
    <property type="match status" value="1"/>
</dbReference>
<dbReference type="InterPro" id="IPR027417">
    <property type="entry name" value="P-loop_NTPase"/>
</dbReference>
<keyword evidence="3 12" id="KW-0479">Metal-binding</keyword>
<dbReference type="GO" id="GO:1990077">
    <property type="term" value="C:primosome complex"/>
    <property type="evidence" value="ECO:0007669"/>
    <property type="project" value="UniProtKB-UniRule"/>
</dbReference>
<dbReference type="PROSITE" id="PS51192">
    <property type="entry name" value="HELICASE_ATP_BIND_1"/>
    <property type="match status" value="1"/>
</dbReference>
<evidence type="ECO:0000256" key="2">
    <source>
        <dbReference type="ARBA" id="ARBA00022705"/>
    </source>
</evidence>
<dbReference type="KEGG" id="blq:L21SP5_01547"/>
<dbReference type="GO" id="GO:0006269">
    <property type="term" value="P:DNA replication, synthesis of primer"/>
    <property type="evidence" value="ECO:0007669"/>
    <property type="project" value="UniProtKB-KW"/>
</dbReference>
<evidence type="ECO:0000256" key="9">
    <source>
        <dbReference type="ARBA" id="ARBA00023125"/>
    </source>
</evidence>
<dbReference type="Gene3D" id="3.40.50.300">
    <property type="entry name" value="P-loop containing nucleotide triphosphate hydrolases"/>
    <property type="match status" value="2"/>
</dbReference>
<comment type="cofactor">
    <cofactor evidence="12">
        <name>Zn(2+)</name>
        <dbReference type="ChEBI" id="CHEBI:29105"/>
    </cofactor>
    <text evidence="12">Binds 2 zinc ions per subunit.</text>
</comment>
<comment type="function">
    <text evidence="12">Initiates the restart of stalled replication forks, which reloads the replicative helicase on sites other than the origin of replication. Recognizes and binds to abandoned replication forks and remodels them to uncover a helicase loading site. Promotes assembly of the primosome at these replication forks.</text>
</comment>
<dbReference type="SMART" id="SM00487">
    <property type="entry name" value="DEXDc"/>
    <property type="match status" value="1"/>
</dbReference>
<keyword evidence="9 12" id="KW-0238">DNA-binding</keyword>
<dbReference type="GO" id="GO:0008270">
    <property type="term" value="F:zinc ion binding"/>
    <property type="evidence" value="ECO:0007669"/>
    <property type="project" value="UniProtKB-UniRule"/>
</dbReference>
<evidence type="ECO:0000256" key="6">
    <source>
        <dbReference type="ARBA" id="ARBA00022806"/>
    </source>
</evidence>
<gene>
    <name evidence="12 15" type="primary">priA</name>
    <name evidence="15" type="ORF">L21SP5_01547</name>
</gene>
<dbReference type="SMART" id="SM00490">
    <property type="entry name" value="HELICc"/>
    <property type="match status" value="1"/>
</dbReference>
<feature type="domain" description="Helicase ATP-binding" evidence="13">
    <location>
        <begin position="289"/>
        <end position="457"/>
    </location>
</feature>
<organism evidence="15 16">
    <name type="scientific">Salinivirga cyanobacteriivorans</name>
    <dbReference type="NCBI Taxonomy" id="1307839"/>
    <lineage>
        <taxon>Bacteria</taxon>
        <taxon>Pseudomonadati</taxon>
        <taxon>Bacteroidota</taxon>
        <taxon>Bacteroidia</taxon>
        <taxon>Bacteroidales</taxon>
        <taxon>Salinivirgaceae</taxon>
        <taxon>Salinivirga</taxon>
    </lineage>
</organism>
<feature type="binding site" evidence="12">
    <location>
        <position position="547"/>
    </location>
    <ligand>
        <name>Zn(2+)</name>
        <dbReference type="ChEBI" id="CHEBI:29105"/>
        <label>2</label>
    </ligand>
</feature>
<dbReference type="STRING" id="1307839.L21SP5_01547"/>
<proteinExistence type="inferred from homology"/>
<feature type="binding site" evidence="12">
    <location>
        <position position="523"/>
    </location>
    <ligand>
        <name>Zn(2+)</name>
        <dbReference type="ChEBI" id="CHEBI:29105"/>
        <label>1</label>
    </ligand>
</feature>